<feature type="domain" description="PDEase" evidence="8">
    <location>
        <begin position="602"/>
        <end position="804"/>
    </location>
</feature>
<dbReference type="InterPro" id="IPR003018">
    <property type="entry name" value="GAF"/>
</dbReference>
<proteinExistence type="inferred from homology"/>
<dbReference type="InterPro" id="IPR036971">
    <property type="entry name" value="PDEase_catalytic_dom_sf"/>
</dbReference>
<dbReference type="InterPro" id="IPR002073">
    <property type="entry name" value="PDEase_catalytic_dom"/>
</dbReference>
<reference evidence="9 10" key="1">
    <citation type="submission" date="2018-08" db="EMBL/GenBank/DDBJ databases">
        <authorList>
            <person name="Laetsch R D."/>
            <person name="Stevens L."/>
            <person name="Kumar S."/>
            <person name="Blaxter L. M."/>
        </authorList>
    </citation>
    <scope>NUCLEOTIDE SEQUENCE [LARGE SCALE GENOMIC DNA]</scope>
</reference>
<dbReference type="InterPro" id="IPR023088">
    <property type="entry name" value="PDEase"/>
</dbReference>
<evidence type="ECO:0000256" key="6">
    <source>
        <dbReference type="PIRSR" id="PIRSR623088-3"/>
    </source>
</evidence>
<feature type="binding site" evidence="6">
    <location>
        <position position="724"/>
    </location>
    <ligand>
        <name>Zn(2+)</name>
        <dbReference type="ChEBI" id="CHEBI:29105"/>
        <label>1</label>
    </ligand>
</feature>
<evidence type="ECO:0000313" key="9">
    <source>
        <dbReference type="EMBL" id="VBB26691.1"/>
    </source>
</evidence>
<evidence type="ECO:0000256" key="5">
    <source>
        <dbReference type="PIRSR" id="PIRSR623088-1"/>
    </source>
</evidence>
<dbReference type="GO" id="GO:0046872">
    <property type="term" value="F:metal ion binding"/>
    <property type="evidence" value="ECO:0007669"/>
    <property type="project" value="UniProtKB-KW"/>
</dbReference>
<protein>
    <recommendedName>
        <fullName evidence="7">Phosphodiesterase</fullName>
        <ecNumber evidence="7">3.1.4.-</ecNumber>
    </recommendedName>
</protein>
<dbReference type="CDD" id="cd00077">
    <property type="entry name" value="HDc"/>
    <property type="match status" value="1"/>
</dbReference>
<evidence type="ECO:0000256" key="1">
    <source>
        <dbReference type="ARBA" id="ARBA00007648"/>
    </source>
</evidence>
<dbReference type="GO" id="GO:0004114">
    <property type="term" value="F:3',5'-cyclic-nucleotide phosphodiesterase activity"/>
    <property type="evidence" value="ECO:0007669"/>
    <property type="project" value="InterPro"/>
</dbReference>
<dbReference type="Gene3D" id="1.10.1300.10">
    <property type="entry name" value="3'5'-cyclic nucleotide phosphodiesterase, catalytic domain"/>
    <property type="match status" value="1"/>
</dbReference>
<dbReference type="EMBL" id="UPTC01000133">
    <property type="protein sequence ID" value="VBB26691.1"/>
    <property type="molecule type" value="Genomic_DNA"/>
</dbReference>
<evidence type="ECO:0000256" key="4">
    <source>
        <dbReference type="ARBA" id="ARBA00022801"/>
    </source>
</evidence>
<dbReference type="SUPFAM" id="SSF55781">
    <property type="entry name" value="GAF domain-like"/>
    <property type="match status" value="1"/>
</dbReference>
<keyword evidence="3 6" id="KW-0479">Metal-binding</keyword>
<dbReference type="STRING" id="6277.A0A498SDV3"/>
<comment type="similarity">
    <text evidence="1 7">Belongs to the cyclic nucleotide phosphodiesterase family.</text>
</comment>
<keyword evidence="10" id="KW-1185">Reference proteome</keyword>
<dbReference type="EC" id="3.1.4.-" evidence="7"/>
<evidence type="ECO:0000313" key="10">
    <source>
        <dbReference type="Proteomes" id="UP000276991"/>
    </source>
</evidence>
<accession>A0A498SDV3</accession>
<dbReference type="Gene3D" id="3.30.450.40">
    <property type="match status" value="1"/>
</dbReference>
<evidence type="ECO:0000256" key="7">
    <source>
        <dbReference type="RuleBase" id="RU363067"/>
    </source>
</evidence>
<dbReference type="SUPFAM" id="SSF109604">
    <property type="entry name" value="HD-domain/PDEase-like"/>
    <property type="match status" value="1"/>
</dbReference>
<dbReference type="PANTHER" id="PTHR11347">
    <property type="entry name" value="CYCLIC NUCLEOTIDE PHOSPHODIESTERASE"/>
    <property type="match status" value="1"/>
</dbReference>
<name>A0A498SDV3_ACAVI</name>
<dbReference type="PROSITE" id="PS51845">
    <property type="entry name" value="PDEASE_I_2"/>
    <property type="match status" value="1"/>
</dbReference>
<dbReference type="AlphaFoldDB" id="A0A498SDV3"/>
<comment type="cofactor">
    <cofactor evidence="7">
        <name>a divalent metal cation</name>
        <dbReference type="ChEBI" id="CHEBI:60240"/>
    </cofactor>
    <text evidence="7">Binds 2 divalent metal cations per subunit. Site 1 may preferentially bind zinc ions, while site 2 has a preference for magnesium and/or manganese ions.</text>
</comment>
<keyword evidence="2" id="KW-0140">cGMP</keyword>
<sequence length="804" mass="88941">MLLCGIGYTNLVAGTCPVIAEHQQQQQYESCSSNSASTSTLHAFHFIVSGQQATTVNDVACQCDGEIGSDNDDNSGNSGTCGCSSNDGLFPTNPSLLLPVKIGALRKRQLVTFHSTLSCMKLLNDLESENAPLFADTLRDSSLSSLTQSTGQKTFEYSVCRNHVPVISAGITDTTPLPVVATTVVSNDTITEQHAFTPTVNDIPTRKMRLASSYDVTVVRVRHLTLSRSASDSKLCIGTGPQPELALADIQSYDARCKGIDELSRVTADIAAENPDMIRFQQVLNSWGNADVLWSVFNGNALLLNSKDLSLPSYTRHASNTYVDIDMLSKEFRERICAILQKSSIGENLLKNSLNGTIFLLQARSNFIAGLLLIHQNQCTVESERSFLTPHLHLIAALLSIVANIEEQKRLAQQSEVFLTMTQNVFSSLQDMNLLVRNITKEAKTLVHAEICSLFLLDRENSELVAEVFEKDGSNDEYLTEIRMPVSLGIVGQVASTGEMMNVKEAYSHPSFYPKVDERTGFVTRNILCFPIKDSSGNLVGVAELCNKIGKPAFTKHDEQIAMTFAVYCAISISHCLLYRKLQEAHRRSHLAAELLVQSSTLSIAPEDLLRLTVGEIPATTSFSPEFDHFNFPPRSIGSGDTYVEAALSIFKDLGFVQRFRLQRQTLACFLLMVQKGYRDVPYHNWSHAFAVAHFVYLLLRTETAHNALNELESFALFVASLCHDIDHRGTTNAFQVQSRTPLAQLYSSEGSVLERHHFAQTISILNMEECNIFVSLNRHQKNDVKTRVKLYFIASGTHSNLGN</sequence>
<dbReference type="Pfam" id="PF01590">
    <property type="entry name" value="GAF"/>
    <property type="match status" value="1"/>
</dbReference>
<dbReference type="GO" id="GO:0007165">
    <property type="term" value="P:signal transduction"/>
    <property type="evidence" value="ECO:0007669"/>
    <property type="project" value="InterPro"/>
</dbReference>
<dbReference type="PRINTS" id="PR00387">
    <property type="entry name" value="PDIESTERASE1"/>
</dbReference>
<gene>
    <name evidence="9" type="ORF">NAV_LOCUS1521</name>
</gene>
<evidence type="ECO:0000256" key="3">
    <source>
        <dbReference type="ARBA" id="ARBA00022723"/>
    </source>
</evidence>
<dbReference type="PROSITE" id="PS00126">
    <property type="entry name" value="PDEASE_I_1"/>
    <property type="match status" value="1"/>
</dbReference>
<dbReference type="Pfam" id="PF00233">
    <property type="entry name" value="PDEase_I"/>
    <property type="match status" value="1"/>
</dbReference>
<dbReference type="SMART" id="SM00471">
    <property type="entry name" value="HDc"/>
    <property type="match status" value="1"/>
</dbReference>
<keyword evidence="4 7" id="KW-0378">Hydrolase</keyword>
<dbReference type="OrthoDB" id="295473at2759"/>
<feature type="binding site" evidence="6">
    <location>
        <position position="725"/>
    </location>
    <ligand>
        <name>Zn(2+)</name>
        <dbReference type="ChEBI" id="CHEBI:29105"/>
        <label>2</label>
    </ligand>
</feature>
<feature type="active site" description="Proton donor" evidence="5">
    <location>
        <position position="684"/>
    </location>
</feature>
<feature type="binding site" evidence="6">
    <location>
        <position position="688"/>
    </location>
    <ligand>
        <name>Zn(2+)</name>
        <dbReference type="ChEBI" id="CHEBI:29105"/>
        <label>1</label>
    </ligand>
</feature>
<dbReference type="InterPro" id="IPR029016">
    <property type="entry name" value="GAF-like_dom_sf"/>
</dbReference>
<evidence type="ECO:0000259" key="8">
    <source>
        <dbReference type="PROSITE" id="PS51845"/>
    </source>
</evidence>
<feature type="binding site" evidence="6">
    <location>
        <position position="725"/>
    </location>
    <ligand>
        <name>Zn(2+)</name>
        <dbReference type="ChEBI" id="CHEBI:29105"/>
        <label>1</label>
    </ligand>
</feature>
<dbReference type="Proteomes" id="UP000276991">
    <property type="component" value="Unassembled WGS sequence"/>
</dbReference>
<evidence type="ECO:0000256" key="2">
    <source>
        <dbReference type="ARBA" id="ARBA00022535"/>
    </source>
</evidence>
<dbReference type="SMART" id="SM00065">
    <property type="entry name" value="GAF"/>
    <property type="match status" value="1"/>
</dbReference>
<dbReference type="InterPro" id="IPR003607">
    <property type="entry name" value="HD/PDEase_dom"/>
</dbReference>
<organism evidence="9 10">
    <name type="scientific">Acanthocheilonema viteae</name>
    <name type="common">Filarial nematode worm</name>
    <name type="synonym">Dipetalonema viteae</name>
    <dbReference type="NCBI Taxonomy" id="6277"/>
    <lineage>
        <taxon>Eukaryota</taxon>
        <taxon>Metazoa</taxon>
        <taxon>Ecdysozoa</taxon>
        <taxon>Nematoda</taxon>
        <taxon>Chromadorea</taxon>
        <taxon>Rhabditida</taxon>
        <taxon>Spirurina</taxon>
        <taxon>Spiruromorpha</taxon>
        <taxon>Filarioidea</taxon>
        <taxon>Onchocercidae</taxon>
        <taxon>Acanthocheilonema</taxon>
    </lineage>
</organism>
<dbReference type="InterPro" id="IPR023174">
    <property type="entry name" value="PDEase_CS"/>
</dbReference>